<dbReference type="Pfam" id="PF02365">
    <property type="entry name" value="NAM"/>
    <property type="match status" value="1"/>
</dbReference>
<feature type="domain" description="RING-type" evidence="8">
    <location>
        <begin position="76"/>
        <end position="116"/>
    </location>
</feature>
<feature type="domain" description="NAC" evidence="10">
    <location>
        <begin position="14"/>
        <end position="190"/>
    </location>
</feature>
<feature type="compositionally biased region" description="Basic residues" evidence="7">
    <location>
        <begin position="378"/>
        <end position="389"/>
    </location>
</feature>
<reference evidence="12" key="1">
    <citation type="journal article" date="2018" name="Gigascience">
        <title>Genome assembly of the Pink Ipe (Handroanthus impetiginosus, Bignoniaceae), a highly valued, ecologically keystone Neotropical timber forest tree.</title>
        <authorList>
            <person name="Silva-Junior O.B."/>
            <person name="Grattapaglia D."/>
            <person name="Novaes E."/>
            <person name="Collevatti R.G."/>
        </authorList>
    </citation>
    <scope>NUCLEOTIDE SEQUENCE [LARGE SCALE GENOMIC DNA]</scope>
    <source>
        <strain evidence="12">cv. UFG-1</strain>
    </source>
</reference>
<dbReference type="EMBL" id="NKXS01002231">
    <property type="protein sequence ID" value="PIN14718.1"/>
    <property type="molecule type" value="Genomic_DNA"/>
</dbReference>
<evidence type="ECO:0000313" key="11">
    <source>
        <dbReference type="EMBL" id="PIN14718.1"/>
    </source>
</evidence>
<dbReference type="InterPro" id="IPR003441">
    <property type="entry name" value="NAC-dom"/>
</dbReference>
<dbReference type="GO" id="GO:0007265">
    <property type="term" value="P:Ras protein signal transduction"/>
    <property type="evidence" value="ECO:0007669"/>
    <property type="project" value="TreeGrafter"/>
</dbReference>
<keyword evidence="3" id="KW-0804">Transcription</keyword>
<sequence length="389" mass="44312">MNVDVDSFGNGDILPPGFRYHPTDEELLFYYLTRKIYSKRYRIDVIGETDVYKWGPKELPEIASIPPSDYTELPSCPHCLERLDPYTSGIQSTLCDHSFRCSCVSKWTYLSCPVCRLCQQPDEKPACVVCGSFKNIWVCLICGFVGCGRYEKGHASGHWSGTQHHFSLELQKQQIWDFVGDKCVHRLNQSRADGKSVVANSRCSSAEECETCGYEEAEGLDGALFSSKIEGTLDEYNRLLASQLDIHRQHYELLLAEARSGKESSTAKAVEKAIFSKTHELEYKLEKCADEKKAVADRNQELMKKQEFLQNKFKEIEERERSLLKSKDEQISDLQEQIRDLKVYVEVQRMVTNMGDSNGIKGGTILPVEKNQLSSGNSKRRSKSGRRRN</sequence>
<gene>
    <name evidence="11" type="ORF">CDL12_12652</name>
</gene>
<dbReference type="GO" id="GO:0061630">
    <property type="term" value="F:ubiquitin protein ligase activity"/>
    <property type="evidence" value="ECO:0007669"/>
    <property type="project" value="TreeGrafter"/>
</dbReference>
<dbReference type="SUPFAM" id="SSF101941">
    <property type="entry name" value="NAC domain"/>
    <property type="match status" value="1"/>
</dbReference>
<dbReference type="GO" id="GO:0008270">
    <property type="term" value="F:zinc ion binding"/>
    <property type="evidence" value="ECO:0007669"/>
    <property type="project" value="UniProtKB-KW"/>
</dbReference>
<feature type="coiled-coil region" evidence="6">
    <location>
        <begin position="285"/>
        <end position="344"/>
    </location>
</feature>
<organism evidence="11 12">
    <name type="scientific">Handroanthus impetiginosus</name>
    <dbReference type="NCBI Taxonomy" id="429701"/>
    <lineage>
        <taxon>Eukaryota</taxon>
        <taxon>Viridiplantae</taxon>
        <taxon>Streptophyta</taxon>
        <taxon>Embryophyta</taxon>
        <taxon>Tracheophyta</taxon>
        <taxon>Spermatophyta</taxon>
        <taxon>Magnoliopsida</taxon>
        <taxon>eudicotyledons</taxon>
        <taxon>Gunneridae</taxon>
        <taxon>Pentapetalae</taxon>
        <taxon>asterids</taxon>
        <taxon>lamiids</taxon>
        <taxon>Lamiales</taxon>
        <taxon>Bignoniaceae</taxon>
        <taxon>Crescentiina</taxon>
        <taxon>Tabebuia alliance</taxon>
        <taxon>Handroanthus</taxon>
    </lineage>
</organism>
<dbReference type="OrthoDB" id="273556at2759"/>
<evidence type="ECO:0000256" key="1">
    <source>
        <dbReference type="ARBA" id="ARBA00023015"/>
    </source>
</evidence>
<evidence type="ECO:0000256" key="5">
    <source>
        <dbReference type="PROSITE-ProRule" id="PRU00502"/>
    </source>
</evidence>
<dbReference type="STRING" id="429701.A0A2G9HB32"/>
<dbReference type="InterPro" id="IPR001607">
    <property type="entry name" value="Znf_UBP"/>
</dbReference>
<name>A0A2G9HB32_9LAMI</name>
<dbReference type="PROSITE" id="PS51005">
    <property type="entry name" value="NAC"/>
    <property type="match status" value="1"/>
</dbReference>
<dbReference type="SUPFAM" id="SSF57850">
    <property type="entry name" value="RING/U-box"/>
    <property type="match status" value="2"/>
</dbReference>
<protein>
    <submittedName>
        <fullName evidence="11">Uncharacterized protein</fullName>
    </submittedName>
</protein>
<keyword evidence="2" id="KW-0238">DNA-binding</keyword>
<keyword evidence="12" id="KW-1185">Reference proteome</keyword>
<dbReference type="GO" id="GO:0005737">
    <property type="term" value="C:cytoplasm"/>
    <property type="evidence" value="ECO:0007669"/>
    <property type="project" value="TreeGrafter"/>
</dbReference>
<evidence type="ECO:0000256" key="7">
    <source>
        <dbReference type="SAM" id="MobiDB-lite"/>
    </source>
</evidence>
<dbReference type="PROSITE" id="PS50271">
    <property type="entry name" value="ZF_UBP"/>
    <property type="match status" value="1"/>
</dbReference>
<dbReference type="InterPro" id="IPR001841">
    <property type="entry name" value="Znf_RING"/>
</dbReference>
<evidence type="ECO:0000256" key="3">
    <source>
        <dbReference type="ARBA" id="ARBA00023163"/>
    </source>
</evidence>
<evidence type="ECO:0000259" key="8">
    <source>
        <dbReference type="PROSITE" id="PS50089"/>
    </source>
</evidence>
<dbReference type="InterPro" id="IPR036093">
    <property type="entry name" value="NAC_dom_sf"/>
</dbReference>
<comment type="caution">
    <text evidence="11">The sequence shown here is derived from an EMBL/GenBank/DDBJ whole genome shotgun (WGS) entry which is preliminary data.</text>
</comment>
<dbReference type="PROSITE" id="PS50089">
    <property type="entry name" value="ZF_RING_2"/>
    <property type="match status" value="1"/>
</dbReference>
<dbReference type="AlphaFoldDB" id="A0A2G9HB32"/>
<dbReference type="Gene3D" id="3.30.40.10">
    <property type="entry name" value="Zinc/RING finger domain, C3HC4 (zinc finger)"/>
    <property type="match status" value="1"/>
</dbReference>
<keyword evidence="5" id="KW-0863">Zinc-finger</keyword>
<evidence type="ECO:0000256" key="6">
    <source>
        <dbReference type="SAM" id="Coils"/>
    </source>
</evidence>
<keyword evidence="5" id="KW-0479">Metal-binding</keyword>
<accession>A0A2G9HB32</accession>
<evidence type="ECO:0000259" key="9">
    <source>
        <dbReference type="PROSITE" id="PS50271"/>
    </source>
</evidence>
<dbReference type="InterPro" id="IPR047243">
    <property type="entry name" value="RING-H2_BRAP2"/>
</dbReference>
<evidence type="ECO:0000256" key="4">
    <source>
        <dbReference type="ARBA" id="ARBA00023242"/>
    </source>
</evidence>
<dbReference type="Proteomes" id="UP000231279">
    <property type="component" value="Unassembled WGS sequence"/>
</dbReference>
<keyword evidence="1" id="KW-0805">Transcription regulation</keyword>
<dbReference type="Pfam" id="PF02148">
    <property type="entry name" value="zf-UBP"/>
    <property type="match status" value="1"/>
</dbReference>
<dbReference type="InterPro" id="IPR013083">
    <property type="entry name" value="Znf_RING/FYVE/PHD"/>
</dbReference>
<evidence type="ECO:0000313" key="12">
    <source>
        <dbReference type="Proteomes" id="UP000231279"/>
    </source>
</evidence>
<keyword evidence="6" id="KW-0175">Coiled coil</keyword>
<dbReference type="PANTHER" id="PTHR24007">
    <property type="entry name" value="BRCA1-ASSOCIATED PROTEIN"/>
    <property type="match status" value="1"/>
</dbReference>
<proteinExistence type="predicted"/>
<dbReference type="GO" id="GO:0016567">
    <property type="term" value="P:protein ubiquitination"/>
    <property type="evidence" value="ECO:0007669"/>
    <property type="project" value="TreeGrafter"/>
</dbReference>
<dbReference type="GO" id="GO:0003677">
    <property type="term" value="F:DNA binding"/>
    <property type="evidence" value="ECO:0007669"/>
    <property type="project" value="UniProtKB-KW"/>
</dbReference>
<dbReference type="SMART" id="SM00290">
    <property type="entry name" value="ZnF_UBP"/>
    <property type="match status" value="1"/>
</dbReference>
<dbReference type="CDD" id="cd16457">
    <property type="entry name" value="RING-H2_BRAP2"/>
    <property type="match status" value="1"/>
</dbReference>
<keyword evidence="5" id="KW-0862">Zinc</keyword>
<feature type="region of interest" description="Disordered" evidence="7">
    <location>
        <begin position="356"/>
        <end position="389"/>
    </location>
</feature>
<dbReference type="PANTHER" id="PTHR24007:SF10">
    <property type="entry name" value="BRAP2 RING ZNF UBP DOMAIN-CONTAINING PROTEIN 1"/>
    <property type="match status" value="1"/>
</dbReference>
<evidence type="ECO:0000256" key="2">
    <source>
        <dbReference type="ARBA" id="ARBA00023125"/>
    </source>
</evidence>
<dbReference type="Gene3D" id="2.170.150.80">
    <property type="entry name" value="NAC domain"/>
    <property type="match status" value="1"/>
</dbReference>
<dbReference type="GO" id="GO:0006355">
    <property type="term" value="P:regulation of DNA-templated transcription"/>
    <property type="evidence" value="ECO:0007669"/>
    <property type="project" value="InterPro"/>
</dbReference>
<feature type="domain" description="UBP-type" evidence="9">
    <location>
        <begin position="110"/>
        <end position="205"/>
    </location>
</feature>
<evidence type="ECO:0000259" key="10">
    <source>
        <dbReference type="PROSITE" id="PS51005"/>
    </source>
</evidence>
<keyword evidence="4" id="KW-0539">Nucleus</keyword>